<dbReference type="STRING" id="1386089.N865_01900"/>
<proteinExistence type="predicted"/>
<comment type="caution">
    <text evidence="2">The sequence shown here is derived from an EMBL/GenBank/DDBJ whole genome shotgun (WGS) entry which is preliminary data.</text>
</comment>
<dbReference type="Proteomes" id="UP000019489">
    <property type="component" value="Unassembled WGS sequence"/>
</dbReference>
<evidence type="ECO:0000313" key="3">
    <source>
        <dbReference type="Proteomes" id="UP000019489"/>
    </source>
</evidence>
<evidence type="ECO:0000256" key="1">
    <source>
        <dbReference type="SAM" id="Phobius"/>
    </source>
</evidence>
<dbReference type="AlphaFoldDB" id="W9GAX9"/>
<dbReference type="EMBL" id="AWSA01000004">
    <property type="protein sequence ID" value="EWT03225.1"/>
    <property type="molecule type" value="Genomic_DNA"/>
</dbReference>
<reference evidence="2 3" key="1">
    <citation type="submission" date="2013-08" db="EMBL/GenBank/DDBJ databases">
        <title>Intrasporangium oryzae NRRL B-24470.</title>
        <authorList>
            <person name="Liu H."/>
            <person name="Wang G."/>
        </authorList>
    </citation>
    <scope>NUCLEOTIDE SEQUENCE [LARGE SCALE GENOMIC DNA]</scope>
    <source>
        <strain evidence="2 3">NRRL B-24470</strain>
    </source>
</reference>
<dbReference type="OrthoDB" id="4870050at2"/>
<keyword evidence="1" id="KW-1133">Transmembrane helix</keyword>
<feature type="transmembrane region" description="Helical" evidence="1">
    <location>
        <begin position="24"/>
        <end position="42"/>
    </location>
</feature>
<evidence type="ECO:0000313" key="2">
    <source>
        <dbReference type="EMBL" id="EWT03225.1"/>
    </source>
</evidence>
<dbReference type="eggNOG" id="ENOG5032FDG">
    <property type="taxonomic scope" value="Bacteria"/>
</dbReference>
<dbReference type="RefSeq" id="WP_034801314.1">
    <property type="nucleotide sequence ID" value="NZ_AWSA01000004.1"/>
</dbReference>
<name>W9GAX9_9MICO</name>
<keyword evidence="3" id="KW-1185">Reference proteome</keyword>
<feature type="transmembrane region" description="Helical" evidence="1">
    <location>
        <begin position="48"/>
        <end position="70"/>
    </location>
</feature>
<keyword evidence="1" id="KW-0472">Membrane</keyword>
<accession>W9GAX9</accession>
<organism evidence="2 3">
    <name type="scientific">Intrasporangium oryzae NRRL B-24470</name>
    <dbReference type="NCBI Taxonomy" id="1386089"/>
    <lineage>
        <taxon>Bacteria</taxon>
        <taxon>Bacillati</taxon>
        <taxon>Actinomycetota</taxon>
        <taxon>Actinomycetes</taxon>
        <taxon>Micrococcales</taxon>
        <taxon>Intrasporangiaceae</taxon>
        <taxon>Intrasporangium</taxon>
    </lineage>
</organism>
<protein>
    <submittedName>
        <fullName evidence="2">Uncharacterized protein</fullName>
    </submittedName>
</protein>
<sequence>MLQPGTGDGTTVTGRYRTDLGPEWWVAVVLVPAVLALIGAGAGILHVFLWSVVAFCIGTVGASAAAAFLVPERRAAVRDGGPTESAMGGLG</sequence>
<keyword evidence="1" id="KW-0812">Transmembrane</keyword>
<gene>
    <name evidence="2" type="ORF">N865_01900</name>
</gene>